<evidence type="ECO:0000313" key="2">
    <source>
        <dbReference type="EMBL" id="GAA0981059.1"/>
    </source>
</evidence>
<sequence>MATSGYDRDDEARPERAAPVGPERAAPVSRCGPSPLPRTAYFTLIAVQAAATALYSVELAP</sequence>
<comment type="caution">
    <text evidence="2">The sequence shown here is derived from an EMBL/GenBank/DDBJ whole genome shotgun (WGS) entry which is preliminary data.</text>
</comment>
<feature type="region of interest" description="Disordered" evidence="1">
    <location>
        <begin position="1"/>
        <end position="32"/>
    </location>
</feature>
<evidence type="ECO:0000313" key="3">
    <source>
        <dbReference type="Proteomes" id="UP001500033"/>
    </source>
</evidence>
<dbReference type="EMBL" id="BAAAIE010000022">
    <property type="protein sequence ID" value="GAA0981059.1"/>
    <property type="molecule type" value="Genomic_DNA"/>
</dbReference>
<organism evidence="2 3">
    <name type="scientific">Streptomyces rhizosphaericus</name>
    <dbReference type="NCBI Taxonomy" id="114699"/>
    <lineage>
        <taxon>Bacteria</taxon>
        <taxon>Bacillati</taxon>
        <taxon>Actinomycetota</taxon>
        <taxon>Actinomycetes</taxon>
        <taxon>Kitasatosporales</taxon>
        <taxon>Streptomycetaceae</taxon>
        <taxon>Streptomyces</taxon>
        <taxon>Streptomyces violaceusniger group</taxon>
    </lineage>
</organism>
<evidence type="ECO:0000256" key="1">
    <source>
        <dbReference type="SAM" id="MobiDB-lite"/>
    </source>
</evidence>
<feature type="compositionally biased region" description="Basic and acidic residues" evidence="1">
    <location>
        <begin position="1"/>
        <end position="16"/>
    </location>
</feature>
<keyword evidence="3" id="KW-1185">Reference proteome</keyword>
<evidence type="ECO:0008006" key="4">
    <source>
        <dbReference type="Google" id="ProtNLM"/>
    </source>
</evidence>
<dbReference type="Proteomes" id="UP001500033">
    <property type="component" value="Unassembled WGS sequence"/>
</dbReference>
<gene>
    <name evidence="2" type="ORF">GCM10009576_039030</name>
</gene>
<accession>A0ABN1SA98</accession>
<reference evidence="3" key="1">
    <citation type="journal article" date="2019" name="Int. J. Syst. Evol. Microbiol.">
        <title>The Global Catalogue of Microorganisms (GCM) 10K type strain sequencing project: providing services to taxonomists for standard genome sequencing and annotation.</title>
        <authorList>
            <consortium name="The Broad Institute Genomics Platform"/>
            <consortium name="The Broad Institute Genome Sequencing Center for Infectious Disease"/>
            <person name="Wu L."/>
            <person name="Ma J."/>
        </authorList>
    </citation>
    <scope>NUCLEOTIDE SEQUENCE [LARGE SCALE GENOMIC DNA]</scope>
    <source>
        <strain evidence="3">JCM 11445</strain>
    </source>
</reference>
<proteinExistence type="predicted"/>
<name>A0ABN1SA98_9ACTN</name>
<protein>
    <recommendedName>
        <fullName evidence="4">MFS transporter</fullName>
    </recommendedName>
</protein>